<proteinExistence type="predicted"/>
<name>A0AAJ0DHZ9_9PEZI</name>
<feature type="region of interest" description="Disordered" evidence="1">
    <location>
        <begin position="299"/>
        <end position="323"/>
    </location>
</feature>
<reference evidence="2" key="1">
    <citation type="submission" date="2023-04" db="EMBL/GenBank/DDBJ databases">
        <title>Black Yeasts Isolated from many extreme environments.</title>
        <authorList>
            <person name="Coleine C."/>
            <person name="Stajich J.E."/>
            <person name="Selbmann L."/>
        </authorList>
    </citation>
    <scope>NUCLEOTIDE SEQUENCE</scope>
    <source>
        <strain evidence="2">CCFEE 5312</strain>
    </source>
</reference>
<dbReference type="AlphaFoldDB" id="A0AAJ0DHZ9"/>
<sequence length="329" mass="36649">MEAGLGATSLRENTHPDDPGDLGPELRSNFSATTDRALKAKDPNNSYSSYGMDAVLERDDWDHRHYIKDKSPRHPLNQRRLPPSSPPDDAERPFVPIHSCSKCHKELGPQLRWCCYKAGCGMTYCYDCAGKPPSDNLGVACLHWNTPGMTMMVEPTPVSRTADGIAEDNPETTDRMVQQHERWLEEGQRLVREGASWTTFCKRYIPWVPADWLEKRHGGETMEGITPEGRPGAKYMPDSGARHNTAMTWSDMWKAEQGQTPAPECLICGANNVTGSRCRCGRWTGRLPMNVRSAPEAVVNRENVEGTAETEADREDSVGVAETDAAIEF</sequence>
<feature type="region of interest" description="Disordered" evidence="1">
    <location>
        <begin position="67"/>
        <end position="90"/>
    </location>
</feature>
<feature type="region of interest" description="Disordered" evidence="1">
    <location>
        <begin position="1"/>
        <end position="51"/>
    </location>
</feature>
<organism evidence="2 3">
    <name type="scientific">Extremus antarcticus</name>
    <dbReference type="NCBI Taxonomy" id="702011"/>
    <lineage>
        <taxon>Eukaryota</taxon>
        <taxon>Fungi</taxon>
        <taxon>Dikarya</taxon>
        <taxon>Ascomycota</taxon>
        <taxon>Pezizomycotina</taxon>
        <taxon>Dothideomycetes</taxon>
        <taxon>Dothideomycetidae</taxon>
        <taxon>Mycosphaerellales</taxon>
        <taxon>Extremaceae</taxon>
        <taxon>Extremus</taxon>
    </lineage>
</organism>
<dbReference type="Proteomes" id="UP001271007">
    <property type="component" value="Unassembled WGS sequence"/>
</dbReference>
<evidence type="ECO:0000313" key="2">
    <source>
        <dbReference type="EMBL" id="KAK3054410.1"/>
    </source>
</evidence>
<accession>A0AAJ0DHZ9</accession>
<evidence type="ECO:0000256" key="1">
    <source>
        <dbReference type="SAM" id="MobiDB-lite"/>
    </source>
</evidence>
<comment type="caution">
    <text evidence="2">The sequence shown here is derived from an EMBL/GenBank/DDBJ whole genome shotgun (WGS) entry which is preliminary data.</text>
</comment>
<evidence type="ECO:0000313" key="3">
    <source>
        <dbReference type="Proteomes" id="UP001271007"/>
    </source>
</evidence>
<keyword evidence="3" id="KW-1185">Reference proteome</keyword>
<protein>
    <submittedName>
        <fullName evidence="2">Uncharacterized protein</fullName>
    </submittedName>
</protein>
<gene>
    <name evidence="2" type="ORF">LTR09_004678</name>
</gene>
<dbReference type="EMBL" id="JAWDJX010000012">
    <property type="protein sequence ID" value="KAK3054410.1"/>
    <property type="molecule type" value="Genomic_DNA"/>
</dbReference>